<dbReference type="GO" id="GO:0006271">
    <property type="term" value="P:DNA strand elongation involved in DNA replication"/>
    <property type="evidence" value="ECO:0007669"/>
    <property type="project" value="TreeGrafter"/>
</dbReference>
<dbReference type="NCBIfam" id="TIGR00756">
    <property type="entry name" value="PPR"/>
    <property type="match status" value="1"/>
</dbReference>
<keyword evidence="8 12" id="KW-0067">ATP-binding</keyword>
<evidence type="ECO:0000256" key="8">
    <source>
        <dbReference type="ARBA" id="ARBA00022840"/>
    </source>
</evidence>
<feature type="region of interest" description="Disordered" evidence="13">
    <location>
        <begin position="1305"/>
        <end position="1340"/>
    </location>
</feature>
<dbReference type="PROSITE" id="PS51375">
    <property type="entry name" value="PPR"/>
    <property type="match status" value="1"/>
</dbReference>
<dbReference type="InterPro" id="IPR027925">
    <property type="entry name" value="MCM_N"/>
</dbReference>
<dbReference type="GO" id="GO:0031261">
    <property type="term" value="C:DNA replication preinitiation complex"/>
    <property type="evidence" value="ECO:0007669"/>
    <property type="project" value="UniProtKB-ARBA"/>
</dbReference>
<dbReference type="Proteomes" id="UP000234585">
    <property type="component" value="Unassembled WGS sequence"/>
</dbReference>
<dbReference type="GO" id="GO:0016787">
    <property type="term" value="F:hydrolase activity"/>
    <property type="evidence" value="ECO:0007669"/>
    <property type="project" value="UniProtKB-KW"/>
</dbReference>
<feature type="compositionally biased region" description="Acidic residues" evidence="13">
    <location>
        <begin position="1225"/>
        <end position="1256"/>
    </location>
</feature>
<evidence type="ECO:0000313" key="16">
    <source>
        <dbReference type="Proteomes" id="UP000234585"/>
    </source>
</evidence>
<dbReference type="Gene3D" id="1.25.40.10">
    <property type="entry name" value="Tetratricopeptide repeat domain"/>
    <property type="match status" value="2"/>
</dbReference>
<keyword evidence="4" id="KW-0235">DNA replication</keyword>
<feature type="compositionally biased region" description="Basic and acidic residues" evidence="13">
    <location>
        <begin position="1319"/>
        <end position="1338"/>
    </location>
</feature>
<feature type="compositionally biased region" description="Low complexity" evidence="13">
    <location>
        <begin position="2060"/>
        <end position="2074"/>
    </location>
</feature>
<dbReference type="GO" id="GO:0005524">
    <property type="term" value="F:ATP binding"/>
    <property type="evidence" value="ECO:0007669"/>
    <property type="project" value="UniProtKB-KW"/>
</dbReference>
<dbReference type="InterPro" id="IPR056575">
    <property type="entry name" value="WH_MCM3_C"/>
</dbReference>
<feature type="region of interest" description="Disordered" evidence="13">
    <location>
        <begin position="56"/>
        <end position="80"/>
    </location>
</feature>
<feature type="compositionally biased region" description="Polar residues" evidence="13">
    <location>
        <begin position="1306"/>
        <end position="1315"/>
    </location>
</feature>
<protein>
    <recommendedName>
        <fullName evidence="3">DNA helicase</fullName>
        <ecNumber evidence="3">3.6.4.12</ecNumber>
    </recommendedName>
</protein>
<dbReference type="Pfam" id="PF23191">
    <property type="entry name" value="WHD_MCM3_C"/>
    <property type="match status" value="1"/>
</dbReference>
<evidence type="ECO:0000256" key="2">
    <source>
        <dbReference type="ARBA" id="ARBA00008010"/>
    </source>
</evidence>
<feature type="domain" description="MCM C-terminal AAA(+) ATPase" evidence="14">
    <location>
        <begin position="1612"/>
        <end position="1818"/>
    </location>
</feature>
<keyword evidence="10" id="KW-0539">Nucleus</keyword>
<dbReference type="InterPro" id="IPR001208">
    <property type="entry name" value="MCM_dom"/>
</dbReference>
<feature type="repeat" description="PPR" evidence="11">
    <location>
        <begin position="508"/>
        <end position="542"/>
    </location>
</feature>
<dbReference type="InterPro" id="IPR018525">
    <property type="entry name" value="MCM_CS"/>
</dbReference>
<dbReference type="InterPro" id="IPR033762">
    <property type="entry name" value="MCM_OB"/>
</dbReference>
<dbReference type="Pfam" id="PF13041">
    <property type="entry name" value="PPR_2"/>
    <property type="match status" value="1"/>
</dbReference>
<keyword evidence="9 12" id="KW-0238">DNA-binding</keyword>
<dbReference type="InterPro" id="IPR031327">
    <property type="entry name" value="MCM"/>
</dbReference>
<feature type="region of interest" description="Disordered" evidence="13">
    <location>
        <begin position="884"/>
        <end position="920"/>
    </location>
</feature>
<feature type="compositionally biased region" description="Polar residues" evidence="13">
    <location>
        <begin position="56"/>
        <end position="79"/>
    </location>
</feature>
<evidence type="ECO:0000256" key="11">
    <source>
        <dbReference type="PROSITE-ProRule" id="PRU00708"/>
    </source>
</evidence>
<dbReference type="SUPFAM" id="SSF50249">
    <property type="entry name" value="Nucleic acid-binding proteins"/>
    <property type="match status" value="1"/>
</dbReference>
<feature type="compositionally biased region" description="Acidic residues" evidence="13">
    <location>
        <begin position="2040"/>
        <end position="2050"/>
    </location>
</feature>
<feature type="compositionally biased region" description="Acidic residues" evidence="13">
    <location>
        <begin position="1993"/>
        <end position="2009"/>
    </location>
</feature>
<gene>
    <name evidence="15" type="ORF">BDW47DRAFT_115143</name>
</gene>
<evidence type="ECO:0000256" key="12">
    <source>
        <dbReference type="RuleBase" id="RU004070"/>
    </source>
</evidence>
<feature type="region of interest" description="Disordered" evidence="13">
    <location>
        <begin position="1141"/>
        <end position="1199"/>
    </location>
</feature>
<evidence type="ECO:0000256" key="9">
    <source>
        <dbReference type="ARBA" id="ARBA00023125"/>
    </source>
</evidence>
<evidence type="ECO:0000256" key="13">
    <source>
        <dbReference type="SAM" id="MobiDB-lite"/>
    </source>
</evidence>
<dbReference type="Pfam" id="PF17207">
    <property type="entry name" value="MCM_OB"/>
    <property type="match status" value="1"/>
</dbReference>
<dbReference type="SMART" id="SM00382">
    <property type="entry name" value="AAA"/>
    <property type="match status" value="1"/>
</dbReference>
<dbReference type="CDD" id="cd17754">
    <property type="entry name" value="MCM3"/>
    <property type="match status" value="1"/>
</dbReference>
<sequence length="2186" mass="244134">MVMLERAAGCLESAGRRFFRDSNGAIRGSRSLSFNLGNCSGTGVEGSHSPLAALSTNSHRISSPSNATSRGNRPPTDTRSPFLEFLYPPHTQDFAVTCLLRSPKRLGPRRRRRSIPGLPKSYTTAATSLDRVDGEGTWGHGVDTQAEDGIARTPADNHLTELLSDHKTKDYDRAWSLYLTAGQPVAAKVALMKYLCSSGRELDNERIGRLFESIDEKSRSPRIYLWMAKSYWSVGSPLEVTRICKQAVDQGSDALCFNFAVTTFSKHDHWDLLQELWPLRPPSFTSTLWRYILRNIRYSELATVMLHLSEYLRGQGRKAPARGFAHFCLDQLVNTRGFVENTATEPTLLVLRSYRELGLLTPTHYFDLIRKLDMSSARLTIERALVVYRNFRWLMPGQKPPRSLLLRLIQRRRRLGTTSGVEYLLGEIVHFHGKPTEDAYRQALLAFSRAGDVATVHQLFERFLSDHGNPRSRKLVTPLLHVHARVGNVQETQRQFDRVSHEFGLVPNTVCWNTLLAAHARSGDLRGAFAILKKMIDQGLELDPHTVGTLMGHCAKKGDIDSIQHLLVLARKHRVRVTAPMIDTIVEAYCAEGKLDLAEGIAESTLSLTIRGSRTRMWNVLLWNHAYRLDLGAMSRIRSRMDEVGIDPDEMTYAALILSLSLIGRPDAARRILRTLHRSRYIHVTEFHYAIILHGYVKERNRDMVNVIFHEIQERFGRAGLSSRLLVLKSQLQRDLDSRAEEGEAGEASRMRLQHAEKFFKETIAEFDSSELATTEPQPGGAKQAVSMAFPGIYYEYIINAYGTRGAHERVKSLFDEYTRYLPPPGPLKNVEDVAPFRFLSILMVTHLKAGQFNEVERCWKMAFPRAIKLASRPNIEQWLSGQLPTAGATDSSSPSVPTSGMEQDTSPSSIASQKDGSPKNPILPACRFMISRPLDLYMRSLAYRNQTHRIYQVVAEVQAAGFTLTTYDWSTYVQVLAASEKISDQLHAFAVFESKFMPNFPGWRYLHRGYGLKPKHAPSTTVAIENPKNILPIHLLGKRGRRYWSKIQPDFLQPTYVSMVYLAASLFRFRERSVVHGGDDLEKLYEVAPQTVRAASDMPYIREKFQGVLLRRRQGRHDVKGNADRKPFVWTGGVLGTGGEARLDSSSEKLPPPAASDDTSPEAPLITDEDDTALSDIDFVPPPTERVLDPRQEHDLDIETRLTYGDNDEYYDDEEVQKSLAAPADDDEFLDDGFLGEENDESDALPTEEDDFEDNSFDKEDAMSADEGYLSYDEDPTEGERKSHAMAADEGRSLYDGLAGDERLQQSGATSTDQDAVDDYKSMGEHKPVDDEAHEQTRSALKRSIRTRCAQLSSFSILVSVDEIRAHNRDMADSLLKTPFEMSLAFDKALKKVIEMLDRPAREKADDVNYYCAYVGAFGEFSCNPRTLTSTHLNRMISLEGIVTKCALVRPKVIQSVHYVEQKQRFLARKYRDQTMTASGVTNLNVYPQEDDEKNPLITEYGYSSYMDHQTISIQEMPERAPAGQLPRSVDVILDDDLVDRAKPGDRIQLVGIYRSLGNRGAGSGSSTFRTLVMANNVIQLSSKNGGGIAQAPITDTDIRNINKIAKKKNVFELLSQSLAPSIYGNDYVKRAILLMLLGGMEKNLDNGTHLRGDINILMVGDPSTAKSQLLRFVLNTSPLAIATTGRGSSGVGLTAAVTSDKETGERRLEAGAMVLGDRGVVCIDEFDKMSDVDRVAIHEVMEQQTVTIAKAGIHTSLNARCSVLAAANPIYGQYDPHKDPHKNIALPDSLLSRFDLLFVMTDDIEDAKDRMVSEHVLRMHRYRQPGLEEGAPVREQQHQNLGVGLDDGNSQNQPTEVHEKFNAMLHAGIANSNRNKNKNIEVISIPFIKKYIQYAKSRVKPILTKGAADHIVTTYSALRNDELSGNQRRTSPITARTLETLIRLSTAHAKSRLSSRVDEKDAKMAESILRFAMFKEVVEDERRKRRKVNTFDEDSESSASDDSDDETPAQLSSTTPRSSGRTGLRSHAPTTTHSSANDPDDVLDDEDLYGASPRGQRQRSSQTQTQTQSQSRMSVASSHPASQLLDSSSQPSQTASGGPSQTPSQPIQADRLAVFRQALGPLMGTLFSGSDTTNVEPLVGAVNAAVRASAQPAFQHAEAVEALKAMHDRNELMFLEDDDTVYRI</sequence>
<dbReference type="GO" id="GO:0043596">
    <property type="term" value="C:nuclear replication fork"/>
    <property type="evidence" value="ECO:0007669"/>
    <property type="project" value="UniProtKB-ARBA"/>
</dbReference>
<evidence type="ECO:0000256" key="4">
    <source>
        <dbReference type="ARBA" id="ARBA00022705"/>
    </source>
</evidence>
<reference evidence="15 16" key="1">
    <citation type="submission" date="2017-12" db="EMBL/GenBank/DDBJ databases">
        <authorList>
            <consortium name="DOE Joint Genome Institute"/>
            <person name="Haridas S."/>
            <person name="Kjaerbolling I."/>
            <person name="Vesth T.C."/>
            <person name="Frisvad J.C."/>
            <person name="Nybo J.L."/>
            <person name="Theobald S."/>
            <person name="Kuo A."/>
            <person name="Bowyer P."/>
            <person name="Matsuda Y."/>
            <person name="Mondo S."/>
            <person name="Lyhne E.K."/>
            <person name="Kogle M.E."/>
            <person name="Clum A."/>
            <person name="Lipzen A."/>
            <person name="Salamov A."/>
            <person name="Ngan C.Y."/>
            <person name="Daum C."/>
            <person name="Chiniquy J."/>
            <person name="Barry K."/>
            <person name="LaButti K."/>
            <person name="Simmons B.A."/>
            <person name="Magnuson J.K."/>
            <person name="Mortensen U.H."/>
            <person name="Larsen T.O."/>
            <person name="Grigoriev I.V."/>
            <person name="Baker S.E."/>
            <person name="Andersen M.R."/>
            <person name="Nordberg H.P."/>
            <person name="Cantor M.N."/>
            <person name="Hua S.X."/>
        </authorList>
    </citation>
    <scope>NUCLEOTIDE SEQUENCE [LARGE SCALE GENOMIC DNA]</scope>
    <source>
        <strain evidence="15 16">CBS 102.13</strain>
    </source>
</reference>
<feature type="region of interest" description="Disordered" evidence="13">
    <location>
        <begin position="1984"/>
        <end position="2108"/>
    </location>
</feature>
<dbReference type="PRINTS" id="PR01659">
    <property type="entry name" value="MCMPROTEIN3"/>
</dbReference>
<evidence type="ECO:0000256" key="7">
    <source>
        <dbReference type="ARBA" id="ARBA00022806"/>
    </source>
</evidence>
<keyword evidence="7" id="KW-0347">Helicase</keyword>
<dbReference type="PANTHER" id="PTHR11630">
    <property type="entry name" value="DNA REPLICATION LICENSING FACTOR MCM FAMILY MEMBER"/>
    <property type="match status" value="1"/>
</dbReference>
<evidence type="ECO:0000256" key="10">
    <source>
        <dbReference type="ARBA" id="ARBA00023242"/>
    </source>
</evidence>
<dbReference type="Gene3D" id="2.40.50.140">
    <property type="entry name" value="Nucleic acid-binding proteins"/>
    <property type="match status" value="1"/>
</dbReference>
<keyword evidence="6" id="KW-0378">Hydrolase</keyword>
<proteinExistence type="inferred from homology"/>
<evidence type="ECO:0000256" key="6">
    <source>
        <dbReference type="ARBA" id="ARBA00022801"/>
    </source>
</evidence>
<dbReference type="SUPFAM" id="SSF52540">
    <property type="entry name" value="P-loop containing nucleoside triphosphate hydrolases"/>
    <property type="match status" value="1"/>
</dbReference>
<evidence type="ECO:0000256" key="5">
    <source>
        <dbReference type="ARBA" id="ARBA00022741"/>
    </source>
</evidence>
<feature type="compositionally biased region" description="Polar residues" evidence="13">
    <location>
        <begin position="2096"/>
        <end position="2108"/>
    </location>
</feature>
<evidence type="ECO:0000313" key="15">
    <source>
        <dbReference type="EMBL" id="PLB41931.1"/>
    </source>
</evidence>
<feature type="compositionally biased region" description="Polar residues" evidence="13">
    <location>
        <begin position="2030"/>
        <end position="2039"/>
    </location>
</feature>
<dbReference type="OrthoDB" id="1882346at2759"/>
<keyword evidence="5 12" id="KW-0547">Nucleotide-binding</keyword>
<dbReference type="InterPro" id="IPR012340">
    <property type="entry name" value="NA-bd_OB-fold"/>
</dbReference>
<comment type="similarity">
    <text evidence="2 12">Belongs to the MCM family.</text>
</comment>
<keyword evidence="16" id="KW-1185">Reference proteome</keyword>
<dbReference type="RefSeq" id="XP_024675943.1">
    <property type="nucleotide sequence ID" value="XM_024814765.1"/>
</dbReference>
<dbReference type="InterPro" id="IPR003593">
    <property type="entry name" value="AAA+_ATPase"/>
</dbReference>
<feature type="compositionally biased region" description="Low complexity" evidence="13">
    <location>
        <begin position="2013"/>
        <end position="2028"/>
    </location>
</feature>
<dbReference type="GO" id="GO:0000727">
    <property type="term" value="P:double-strand break repair via break-induced replication"/>
    <property type="evidence" value="ECO:0007669"/>
    <property type="project" value="TreeGrafter"/>
</dbReference>
<dbReference type="GO" id="GO:0005656">
    <property type="term" value="C:nuclear pre-replicative complex"/>
    <property type="evidence" value="ECO:0007669"/>
    <property type="project" value="UniProtKB-ARBA"/>
</dbReference>
<dbReference type="Gene3D" id="3.30.1640.10">
    <property type="entry name" value="mini-chromosome maintenance (MCM) complex, chain A, domain 1"/>
    <property type="match status" value="1"/>
</dbReference>
<dbReference type="Pfam" id="PF17855">
    <property type="entry name" value="MCM_lid"/>
    <property type="match status" value="1"/>
</dbReference>
<dbReference type="Gene3D" id="3.40.50.300">
    <property type="entry name" value="P-loop containing nucleotide triphosphate hydrolases"/>
    <property type="match status" value="1"/>
</dbReference>
<dbReference type="GO" id="GO:0042555">
    <property type="term" value="C:MCM complex"/>
    <property type="evidence" value="ECO:0007669"/>
    <property type="project" value="InterPro"/>
</dbReference>
<feature type="compositionally biased region" description="Low complexity" evidence="13">
    <location>
        <begin position="2084"/>
        <end position="2095"/>
    </location>
</feature>
<dbReference type="PANTHER" id="PTHR11630:SF46">
    <property type="entry name" value="DNA REPLICATION LICENSING FACTOR MCM3-RELATED"/>
    <property type="match status" value="1"/>
</dbReference>
<dbReference type="PROSITE" id="PS00847">
    <property type="entry name" value="MCM_1"/>
    <property type="match status" value="1"/>
</dbReference>
<dbReference type="GO" id="GO:0006279">
    <property type="term" value="P:premeiotic DNA replication"/>
    <property type="evidence" value="ECO:0007669"/>
    <property type="project" value="UniProtKB-ARBA"/>
</dbReference>
<dbReference type="InterPro" id="IPR008046">
    <property type="entry name" value="Mcm3"/>
</dbReference>
<dbReference type="EC" id="3.6.4.12" evidence="3"/>
<dbReference type="Pfam" id="PF00493">
    <property type="entry name" value="MCM"/>
    <property type="match status" value="1"/>
</dbReference>
<evidence type="ECO:0000256" key="3">
    <source>
        <dbReference type="ARBA" id="ARBA00012551"/>
    </source>
</evidence>
<dbReference type="InterPro" id="IPR002885">
    <property type="entry name" value="PPR_rpt"/>
</dbReference>
<dbReference type="GeneID" id="36521925"/>
<feature type="region of interest" description="Disordered" evidence="13">
    <location>
        <begin position="1222"/>
        <end position="1286"/>
    </location>
</feature>
<dbReference type="Gene3D" id="2.20.28.10">
    <property type="match status" value="1"/>
</dbReference>
<dbReference type="Pfam" id="PF14551">
    <property type="entry name" value="MCM_N"/>
    <property type="match status" value="1"/>
</dbReference>
<dbReference type="SMART" id="SM00350">
    <property type="entry name" value="MCM"/>
    <property type="match status" value="1"/>
</dbReference>
<dbReference type="PRINTS" id="PR01657">
    <property type="entry name" value="MCMFAMILY"/>
</dbReference>
<dbReference type="InterPro" id="IPR011990">
    <property type="entry name" value="TPR-like_helical_dom_sf"/>
</dbReference>
<dbReference type="GO" id="GO:1902975">
    <property type="term" value="P:mitotic DNA replication initiation"/>
    <property type="evidence" value="ECO:0007669"/>
    <property type="project" value="TreeGrafter"/>
</dbReference>
<dbReference type="GO" id="GO:0017116">
    <property type="term" value="F:single-stranded DNA helicase activity"/>
    <property type="evidence" value="ECO:0007669"/>
    <property type="project" value="TreeGrafter"/>
</dbReference>
<accession>A0A2I2FMU1</accession>
<dbReference type="InterPro" id="IPR027417">
    <property type="entry name" value="P-loop_NTPase"/>
</dbReference>
<feature type="compositionally biased region" description="Polar residues" evidence="13">
    <location>
        <begin position="884"/>
        <end position="916"/>
    </location>
</feature>
<evidence type="ECO:0000259" key="14">
    <source>
        <dbReference type="PROSITE" id="PS50051"/>
    </source>
</evidence>
<dbReference type="EMBL" id="KZ559119">
    <property type="protein sequence ID" value="PLB41931.1"/>
    <property type="molecule type" value="Genomic_DNA"/>
</dbReference>
<name>A0A2I2FMU1_ASPCN</name>
<organism evidence="15 16">
    <name type="scientific">Aspergillus candidus</name>
    <dbReference type="NCBI Taxonomy" id="41067"/>
    <lineage>
        <taxon>Eukaryota</taxon>
        <taxon>Fungi</taxon>
        <taxon>Dikarya</taxon>
        <taxon>Ascomycota</taxon>
        <taxon>Pezizomycotina</taxon>
        <taxon>Eurotiomycetes</taxon>
        <taxon>Eurotiomycetidae</taxon>
        <taxon>Eurotiales</taxon>
        <taxon>Aspergillaceae</taxon>
        <taxon>Aspergillus</taxon>
        <taxon>Aspergillus subgen. Circumdati</taxon>
    </lineage>
</organism>
<dbReference type="InterPro" id="IPR041562">
    <property type="entry name" value="MCM_lid"/>
</dbReference>
<comment type="subcellular location">
    <subcellularLocation>
        <location evidence="1">Nucleus</location>
    </subcellularLocation>
</comment>
<dbReference type="STRING" id="41067.A0A2I2FMU1"/>
<dbReference type="PROSITE" id="PS50051">
    <property type="entry name" value="MCM_2"/>
    <property type="match status" value="1"/>
</dbReference>
<evidence type="ECO:0000256" key="1">
    <source>
        <dbReference type="ARBA" id="ARBA00004123"/>
    </source>
</evidence>
<feature type="compositionally biased region" description="Basic and acidic residues" evidence="13">
    <location>
        <begin position="1187"/>
        <end position="1199"/>
    </location>
</feature>
<dbReference type="GO" id="GO:0003697">
    <property type="term" value="F:single-stranded DNA binding"/>
    <property type="evidence" value="ECO:0007669"/>
    <property type="project" value="TreeGrafter"/>
</dbReference>